<reference evidence="2 3" key="1">
    <citation type="submission" date="2018-11" db="EMBL/GenBank/DDBJ databases">
        <title>Genome assembly of Steccherinum ochraceum LE-BIN_3174, the white-rot fungus of the Steccherinaceae family (The Residual Polyporoid clade, Polyporales, Basidiomycota).</title>
        <authorList>
            <person name="Fedorova T.V."/>
            <person name="Glazunova O.A."/>
            <person name="Landesman E.O."/>
            <person name="Moiseenko K.V."/>
            <person name="Psurtseva N.V."/>
            <person name="Savinova O.S."/>
            <person name="Shakhova N.V."/>
            <person name="Tyazhelova T.V."/>
            <person name="Vasina D.V."/>
        </authorList>
    </citation>
    <scope>NUCLEOTIDE SEQUENCE [LARGE SCALE GENOMIC DNA]</scope>
    <source>
        <strain evidence="2 3">LE-BIN_3174</strain>
    </source>
</reference>
<dbReference type="Proteomes" id="UP000292702">
    <property type="component" value="Unassembled WGS sequence"/>
</dbReference>
<feature type="region of interest" description="Disordered" evidence="1">
    <location>
        <begin position="171"/>
        <end position="190"/>
    </location>
</feature>
<feature type="compositionally biased region" description="Low complexity" evidence="1">
    <location>
        <begin position="171"/>
        <end position="185"/>
    </location>
</feature>
<dbReference type="EMBL" id="RWJN01000076">
    <property type="protein sequence ID" value="TCD68077.1"/>
    <property type="molecule type" value="Genomic_DNA"/>
</dbReference>
<dbReference type="AlphaFoldDB" id="A0A4V6N780"/>
<sequence length="465" mass="51101">MSVHSRDLAVTSMSVTISFIARDLWLSSLPKFSTKPKSSKVPAKIPPHHSIKPYKEAHLSIEPIHFKDTQIFEVRYLPPSTPATLHPSATRVQASTSSSSTAGPSEQLSTSFSQNTVPIGSPEWGDRIKEAAKSNPTLKNLIDLNSQGKASPDQQQTLSLLIQTFMNLGPEPASATPASPSVQAPAPAPPPPVKDFDIVLEFAERPTERVILPRFPAVLDVERNRSNPYYCTLHLRMAMHPYSQRGDDGFQTPPEAVLRVVHFKWESVTPAQMDLFTRWGGTDEQKIAENKKLIAELTTLGRSKRKYLHHQLPPCDWHRTVQDNLKPQWTKKSIKPTPQELAKKRRYAHRTEQPKTPAKTPSQPTKRRKSTKTGQSSAATPFACHHCGKTDVPLLMGGRYCRECFDSGKGVELRAILATPGSAVPPTPPASALQVHMYTPPATAAGPSQAPQAANPNGAAYGNTR</sequence>
<evidence type="ECO:0000313" key="2">
    <source>
        <dbReference type="EMBL" id="TCD68077.1"/>
    </source>
</evidence>
<feature type="region of interest" description="Disordered" evidence="1">
    <location>
        <begin position="440"/>
        <end position="465"/>
    </location>
</feature>
<evidence type="ECO:0000313" key="3">
    <source>
        <dbReference type="Proteomes" id="UP000292702"/>
    </source>
</evidence>
<feature type="compositionally biased region" description="Polar residues" evidence="1">
    <location>
        <begin position="106"/>
        <end position="118"/>
    </location>
</feature>
<proteinExistence type="predicted"/>
<name>A0A4V6N780_9APHY</name>
<feature type="region of interest" description="Disordered" evidence="1">
    <location>
        <begin position="327"/>
        <end position="383"/>
    </location>
</feature>
<keyword evidence="3" id="KW-1185">Reference proteome</keyword>
<feature type="region of interest" description="Disordered" evidence="1">
    <location>
        <begin position="82"/>
        <end position="124"/>
    </location>
</feature>
<organism evidence="2 3">
    <name type="scientific">Steccherinum ochraceum</name>
    <dbReference type="NCBI Taxonomy" id="92696"/>
    <lineage>
        <taxon>Eukaryota</taxon>
        <taxon>Fungi</taxon>
        <taxon>Dikarya</taxon>
        <taxon>Basidiomycota</taxon>
        <taxon>Agaricomycotina</taxon>
        <taxon>Agaricomycetes</taxon>
        <taxon>Polyporales</taxon>
        <taxon>Steccherinaceae</taxon>
        <taxon>Steccherinum</taxon>
    </lineage>
</organism>
<accession>A0A4V6N780</accession>
<evidence type="ECO:0000256" key="1">
    <source>
        <dbReference type="SAM" id="MobiDB-lite"/>
    </source>
</evidence>
<dbReference type="OrthoDB" id="5338195at2759"/>
<feature type="compositionally biased region" description="Low complexity" evidence="1">
    <location>
        <begin position="88"/>
        <end position="105"/>
    </location>
</feature>
<protein>
    <submittedName>
        <fullName evidence="2">Uncharacterized protein</fullName>
    </submittedName>
</protein>
<comment type="caution">
    <text evidence="2">The sequence shown here is derived from an EMBL/GenBank/DDBJ whole genome shotgun (WGS) entry which is preliminary data.</text>
</comment>
<gene>
    <name evidence="2" type="ORF">EIP91_011529</name>
</gene>